<keyword evidence="6 10" id="KW-0378">Hydrolase</keyword>
<feature type="compositionally biased region" description="Gly residues" evidence="11">
    <location>
        <begin position="408"/>
        <end position="421"/>
    </location>
</feature>
<gene>
    <name evidence="14 16" type="ORF">P152DRAFT_475264</name>
</gene>
<evidence type="ECO:0000256" key="3">
    <source>
        <dbReference type="ARBA" id="ARBA00009699"/>
    </source>
</evidence>
<evidence type="ECO:0000313" key="14">
    <source>
        <dbReference type="EMBL" id="KAF1810803.1"/>
    </source>
</evidence>
<sequence>MWSNGVWRTVLSLLLFCQYGLSIDIEIGNDASIKKAASSLARGLVRFYTGNATGMIPGLLPDPYFWWEAGAMFMTLVEYWSLTGDTTYNNITTEALLHQIGDNDYLPSNQSRTEGNDDQAFWAFAVLDAAEYNYPNPPPDKPSWLALAQSVFNQQASRWDTQHCGGGLRWQIFTWNNGYNYKNTISNSCFFQMGARLARYTGNQTYAELAEKAFDWLLDIKMIDDEYRVYDGGDVEDNCTNPTILEWTYNYGNLIAGSAYLYNFTNGSDVWGNHLTKLLDAVEVMYPEEYGGKILVEMACEPAETCNVDQPSFKAYFSRWLAIASQLAPFTRDRIRPLMETSAQGAAGQCTGGPQGEWCGRKWYEKVFDGLNGVGEQMSALSVIQNLLIDSTRAPFTANTGGNSTGDPGAGSGGSGGGGGSTSNLLTRPMTSADKGGAWFLMVLIMVLWSLAGWFMLS</sequence>
<dbReference type="InterPro" id="IPR008928">
    <property type="entry name" value="6-hairpin_glycosidase_sf"/>
</dbReference>
<dbReference type="RefSeq" id="XP_033532434.1">
    <property type="nucleotide sequence ID" value="XM_033681401.1"/>
</dbReference>
<dbReference type="AlphaFoldDB" id="A0A6G1FYD1"/>
<keyword evidence="15" id="KW-1185">Reference proteome</keyword>
<dbReference type="InterPro" id="IPR014480">
    <property type="entry name" value="Mannan-1_6-alpha_mannosidase"/>
</dbReference>
<comment type="similarity">
    <text evidence="3 10">Belongs to the glycosyl hydrolase 76 family.</text>
</comment>
<feature type="chain" id="PRO_5044631684" description="Mannan endo-1,6-alpha-mannosidase" evidence="13">
    <location>
        <begin position="23"/>
        <end position="458"/>
    </location>
</feature>
<dbReference type="PIRSF" id="PIRSF016302">
    <property type="entry name" value="Man_a_manosd"/>
    <property type="match status" value="1"/>
</dbReference>
<evidence type="ECO:0000256" key="7">
    <source>
        <dbReference type="ARBA" id="ARBA00023136"/>
    </source>
</evidence>
<reference evidence="14 16" key="1">
    <citation type="submission" date="2020-01" db="EMBL/GenBank/DDBJ databases">
        <authorList>
            <consortium name="DOE Joint Genome Institute"/>
            <person name="Haridas S."/>
            <person name="Albert R."/>
            <person name="Binder M."/>
            <person name="Bloem J."/>
            <person name="Labutti K."/>
            <person name="Salamov A."/>
            <person name="Andreopoulos B."/>
            <person name="Baker S.E."/>
            <person name="Barry K."/>
            <person name="Bills G."/>
            <person name="Bluhm B.H."/>
            <person name="Cannon C."/>
            <person name="Castanera R."/>
            <person name="Culley D.E."/>
            <person name="Daum C."/>
            <person name="Ezra D."/>
            <person name="Gonzalez J.B."/>
            <person name="Henrissat B."/>
            <person name="Kuo A."/>
            <person name="Liang C."/>
            <person name="Lipzen A."/>
            <person name="Lutzoni F."/>
            <person name="Magnuson J."/>
            <person name="Mondo S."/>
            <person name="Nolan M."/>
            <person name="Ohm R."/>
            <person name="Pangilinan J."/>
            <person name="Park H.-J."/>
            <person name="Ramirez L."/>
            <person name="Alfaro M."/>
            <person name="Sun H."/>
            <person name="Tritt A."/>
            <person name="Yoshinaga Y."/>
            <person name="Zwiers L.-H."/>
            <person name="Turgeon B.G."/>
            <person name="Goodwin S.B."/>
            <person name="Spatafora J.W."/>
            <person name="Crous P.W."/>
            <person name="Grigoriev I.V."/>
        </authorList>
    </citation>
    <scope>NUCLEOTIDE SEQUENCE</scope>
    <source>
        <strain evidence="14 16">CBS 781.70</strain>
    </source>
</reference>
<feature type="transmembrane region" description="Helical" evidence="12">
    <location>
        <begin position="437"/>
        <end position="457"/>
    </location>
</feature>
<comment type="catalytic activity">
    <reaction evidence="1 10">
        <text>Random hydrolysis of (1-&gt;6)-alpha-D-mannosidic linkages in unbranched (1-&gt;6)-mannans.</text>
        <dbReference type="EC" id="3.2.1.101"/>
    </reaction>
</comment>
<evidence type="ECO:0000256" key="9">
    <source>
        <dbReference type="ARBA" id="ARBA00023295"/>
    </source>
</evidence>
<accession>A0A6G1FYD1</accession>
<evidence type="ECO:0000313" key="15">
    <source>
        <dbReference type="Proteomes" id="UP000504638"/>
    </source>
</evidence>
<evidence type="ECO:0000256" key="1">
    <source>
        <dbReference type="ARBA" id="ARBA00001452"/>
    </source>
</evidence>
<evidence type="ECO:0000256" key="4">
    <source>
        <dbReference type="ARBA" id="ARBA00012350"/>
    </source>
</evidence>
<dbReference type="FunFam" id="1.50.10.20:FF:000006">
    <property type="entry name" value="Mannan endo-1,6-alpha-mannosidase"/>
    <property type="match status" value="1"/>
</dbReference>
<keyword evidence="9 10" id="KW-0326">Glycosidase</keyword>
<dbReference type="EC" id="3.2.1.101" evidence="4 10"/>
<evidence type="ECO:0000256" key="11">
    <source>
        <dbReference type="SAM" id="MobiDB-lite"/>
    </source>
</evidence>
<dbReference type="GO" id="GO:0012505">
    <property type="term" value="C:endomembrane system"/>
    <property type="evidence" value="ECO:0007669"/>
    <property type="project" value="UniProtKB-SubCell"/>
</dbReference>
<dbReference type="InterPro" id="IPR005198">
    <property type="entry name" value="Glyco_hydro_76"/>
</dbReference>
<dbReference type="Pfam" id="PF03663">
    <property type="entry name" value="Glyco_hydro_76"/>
    <property type="match status" value="1"/>
</dbReference>
<keyword evidence="12" id="KW-0812">Transmembrane</keyword>
<dbReference type="EMBL" id="ML975164">
    <property type="protein sequence ID" value="KAF1810803.1"/>
    <property type="molecule type" value="Genomic_DNA"/>
</dbReference>
<dbReference type="GO" id="GO:0008496">
    <property type="term" value="F:mannan endo-1,6-alpha-mannosidase activity"/>
    <property type="evidence" value="ECO:0007669"/>
    <property type="project" value="UniProtKB-UniRule"/>
</dbReference>
<keyword evidence="12" id="KW-1133">Transmembrane helix</keyword>
<evidence type="ECO:0000256" key="2">
    <source>
        <dbReference type="ARBA" id="ARBA00004308"/>
    </source>
</evidence>
<dbReference type="GO" id="GO:0009272">
    <property type="term" value="P:fungal-type cell wall biogenesis"/>
    <property type="evidence" value="ECO:0007669"/>
    <property type="project" value="TreeGrafter"/>
</dbReference>
<reference evidence="16" key="2">
    <citation type="submission" date="2020-04" db="EMBL/GenBank/DDBJ databases">
        <authorList>
            <consortium name="NCBI Genome Project"/>
        </authorList>
    </citation>
    <scope>NUCLEOTIDE SEQUENCE</scope>
    <source>
        <strain evidence="16">CBS 781.70</strain>
    </source>
</reference>
<protein>
    <recommendedName>
        <fullName evidence="4 10">Mannan endo-1,6-alpha-mannosidase</fullName>
        <ecNumber evidence="4 10">3.2.1.101</ecNumber>
    </recommendedName>
</protein>
<dbReference type="Gene3D" id="1.50.10.20">
    <property type="match status" value="1"/>
</dbReference>
<evidence type="ECO:0000256" key="13">
    <source>
        <dbReference type="SAM" id="SignalP"/>
    </source>
</evidence>
<evidence type="ECO:0000256" key="5">
    <source>
        <dbReference type="ARBA" id="ARBA00022729"/>
    </source>
</evidence>
<feature type="region of interest" description="Disordered" evidence="11">
    <location>
        <begin position="398"/>
        <end position="427"/>
    </location>
</feature>
<evidence type="ECO:0000256" key="8">
    <source>
        <dbReference type="ARBA" id="ARBA00023180"/>
    </source>
</evidence>
<dbReference type="GO" id="GO:0016052">
    <property type="term" value="P:carbohydrate catabolic process"/>
    <property type="evidence" value="ECO:0007669"/>
    <property type="project" value="InterPro"/>
</dbReference>
<keyword evidence="7 12" id="KW-0472">Membrane</keyword>
<reference evidence="16" key="3">
    <citation type="submission" date="2025-04" db="UniProtKB">
        <authorList>
            <consortium name="RefSeq"/>
        </authorList>
    </citation>
    <scope>IDENTIFICATION</scope>
    <source>
        <strain evidence="16">CBS 781.70</strain>
    </source>
</reference>
<evidence type="ECO:0000256" key="12">
    <source>
        <dbReference type="SAM" id="Phobius"/>
    </source>
</evidence>
<organism evidence="14">
    <name type="scientific">Eremomyces bilateralis CBS 781.70</name>
    <dbReference type="NCBI Taxonomy" id="1392243"/>
    <lineage>
        <taxon>Eukaryota</taxon>
        <taxon>Fungi</taxon>
        <taxon>Dikarya</taxon>
        <taxon>Ascomycota</taxon>
        <taxon>Pezizomycotina</taxon>
        <taxon>Dothideomycetes</taxon>
        <taxon>Dothideomycetes incertae sedis</taxon>
        <taxon>Eremomycetales</taxon>
        <taxon>Eremomycetaceae</taxon>
        <taxon>Eremomyces</taxon>
    </lineage>
</organism>
<dbReference type="SUPFAM" id="SSF48208">
    <property type="entry name" value="Six-hairpin glycosidases"/>
    <property type="match status" value="1"/>
</dbReference>
<comment type="subcellular location">
    <subcellularLocation>
        <location evidence="2">Endomembrane system</location>
    </subcellularLocation>
</comment>
<proteinExistence type="inferred from homology"/>
<dbReference type="OrthoDB" id="4187847at2759"/>
<evidence type="ECO:0000256" key="6">
    <source>
        <dbReference type="ARBA" id="ARBA00022801"/>
    </source>
</evidence>
<evidence type="ECO:0000256" key="10">
    <source>
        <dbReference type="PIRNR" id="PIRNR016302"/>
    </source>
</evidence>
<name>A0A6G1FYD1_9PEZI</name>
<dbReference type="Proteomes" id="UP000504638">
    <property type="component" value="Unplaced"/>
</dbReference>
<dbReference type="PANTHER" id="PTHR12145">
    <property type="entry name" value="MANNAN ENDO-1,6-ALPHA-MANNOSIDASE DCW1"/>
    <property type="match status" value="1"/>
</dbReference>
<dbReference type="GeneID" id="54421971"/>
<keyword evidence="8" id="KW-0325">Glycoprotein</keyword>
<evidence type="ECO:0000313" key="16">
    <source>
        <dbReference type="RefSeq" id="XP_033532434.1"/>
    </source>
</evidence>
<keyword evidence="5 13" id="KW-0732">Signal</keyword>
<feature type="signal peptide" evidence="13">
    <location>
        <begin position="1"/>
        <end position="22"/>
    </location>
</feature>
<dbReference type="PANTHER" id="PTHR12145:SF36">
    <property type="entry name" value="MANNAN ENDO-1,6-ALPHA-MANNOSIDASE DCW1"/>
    <property type="match status" value="1"/>
</dbReference>